<feature type="region of interest" description="Disordered" evidence="1">
    <location>
        <begin position="1"/>
        <end position="34"/>
    </location>
</feature>
<protein>
    <submittedName>
        <fullName evidence="2">Uncharacterized protein</fullName>
    </submittedName>
</protein>
<dbReference type="EMBL" id="GG698532">
    <property type="protein sequence ID" value="EGE00145.1"/>
    <property type="molecule type" value="Genomic_DNA"/>
</dbReference>
<reference evidence="3" key="1">
    <citation type="journal article" date="2012" name="MBio">
        <title>Comparative genome analysis of Trichophyton rubrum and related dermatophytes reveals candidate genes involved in infection.</title>
        <authorList>
            <person name="Martinez D.A."/>
            <person name="Oliver B.G."/>
            <person name="Graeser Y."/>
            <person name="Goldberg J.M."/>
            <person name="Li W."/>
            <person name="Martinez-Rossi N.M."/>
            <person name="Monod M."/>
            <person name="Shelest E."/>
            <person name="Barton R.C."/>
            <person name="Birch E."/>
            <person name="Brakhage A.A."/>
            <person name="Chen Z."/>
            <person name="Gurr S.J."/>
            <person name="Heiman D."/>
            <person name="Heitman J."/>
            <person name="Kosti I."/>
            <person name="Rossi A."/>
            <person name="Saif S."/>
            <person name="Samalova M."/>
            <person name="Saunders C.W."/>
            <person name="Shea T."/>
            <person name="Summerbell R.C."/>
            <person name="Xu J."/>
            <person name="Young S."/>
            <person name="Zeng Q."/>
            <person name="Birren B.W."/>
            <person name="Cuomo C.A."/>
            <person name="White T.C."/>
        </authorList>
    </citation>
    <scope>NUCLEOTIDE SEQUENCE [LARGE SCALE GENOMIC DNA]</scope>
    <source>
        <strain evidence="3">CBS 112818</strain>
    </source>
</reference>
<feature type="compositionally biased region" description="Basic and acidic residues" evidence="1">
    <location>
        <begin position="200"/>
        <end position="213"/>
    </location>
</feature>
<evidence type="ECO:0000313" key="3">
    <source>
        <dbReference type="Proteomes" id="UP000009172"/>
    </source>
</evidence>
<evidence type="ECO:0000256" key="1">
    <source>
        <dbReference type="SAM" id="MobiDB-lite"/>
    </source>
</evidence>
<organism evidence="2 3">
    <name type="scientific">Trichophyton tonsurans (strain CBS 112818)</name>
    <name type="common">Scalp ringworm fungus</name>
    <dbReference type="NCBI Taxonomy" id="647933"/>
    <lineage>
        <taxon>Eukaryota</taxon>
        <taxon>Fungi</taxon>
        <taxon>Dikarya</taxon>
        <taxon>Ascomycota</taxon>
        <taxon>Pezizomycotina</taxon>
        <taxon>Eurotiomycetes</taxon>
        <taxon>Eurotiomycetidae</taxon>
        <taxon>Onygenales</taxon>
        <taxon>Arthrodermataceae</taxon>
        <taxon>Trichophyton</taxon>
    </lineage>
</organism>
<accession>F2S995</accession>
<evidence type="ECO:0000313" key="2">
    <source>
        <dbReference type="EMBL" id="EGE00145.1"/>
    </source>
</evidence>
<dbReference type="Proteomes" id="UP000009172">
    <property type="component" value="Unassembled WGS sequence"/>
</dbReference>
<sequence length="225" mass="24647">MAVKQPPISMREQITNPHEKKADCSWQRRRKKKKKKRSVLPYACRAAHRTCNRCGWKGSSSQLALGLRRLRSEKYLCCTPCSASCFWGRALACLVTMEDAREKQKTDGLDQACWPRGARQEPPSPPLLVITGQQQQAPDTAAGHVTGRACAAHHGYVAVDIGIVGPIAAAAGAVLQTIGLGPGGGSTSVGLNSARYRARDRQNREREREREIGTEEGAVCNSWQR</sequence>
<proteinExistence type="predicted"/>
<dbReference type="HOGENOM" id="CLU_1030456_0_0_1"/>
<keyword evidence="3" id="KW-1185">Reference proteome</keyword>
<feature type="region of interest" description="Disordered" evidence="1">
    <location>
        <begin position="200"/>
        <end position="225"/>
    </location>
</feature>
<name>F2S995_TRIT1</name>
<gene>
    <name evidence="2" type="ORF">TESG_07466</name>
</gene>
<dbReference type="AlphaFoldDB" id="F2S995"/>